<evidence type="ECO:0000256" key="3">
    <source>
        <dbReference type="ARBA" id="ARBA00022801"/>
    </source>
</evidence>
<protein>
    <recommendedName>
        <fullName evidence="2">protein-serine/threonine phosphatase</fullName>
        <ecNumber evidence="2">3.1.3.16</ecNumber>
    </recommendedName>
</protein>
<dbReference type="GO" id="GO:0008420">
    <property type="term" value="F:RNA polymerase II CTD heptapeptide repeat phosphatase activity"/>
    <property type="evidence" value="ECO:0007669"/>
    <property type="project" value="InterPro"/>
</dbReference>
<dbReference type="InterPro" id="IPR039189">
    <property type="entry name" value="Fcp1"/>
</dbReference>
<organism evidence="7 8">
    <name type="scientific">Rotaria magnacalcarata</name>
    <dbReference type="NCBI Taxonomy" id="392030"/>
    <lineage>
        <taxon>Eukaryota</taxon>
        <taxon>Metazoa</taxon>
        <taxon>Spiralia</taxon>
        <taxon>Gnathifera</taxon>
        <taxon>Rotifera</taxon>
        <taxon>Eurotatoria</taxon>
        <taxon>Bdelloidea</taxon>
        <taxon>Philodinida</taxon>
        <taxon>Philodinidae</taxon>
        <taxon>Rotaria</taxon>
    </lineage>
</organism>
<dbReference type="GO" id="GO:0005634">
    <property type="term" value="C:nucleus"/>
    <property type="evidence" value="ECO:0007669"/>
    <property type="project" value="UniProtKB-SubCell"/>
</dbReference>
<dbReference type="PANTHER" id="PTHR23081:SF36">
    <property type="entry name" value="RNA POLYMERASE II SUBUNIT A C-TERMINAL DOMAIN PHOSPHATASE"/>
    <property type="match status" value="1"/>
</dbReference>
<dbReference type="Gene3D" id="3.40.50.1000">
    <property type="entry name" value="HAD superfamily/HAD-like"/>
    <property type="match status" value="1"/>
</dbReference>
<keyword evidence="4" id="KW-0539">Nucleus</keyword>
<proteinExistence type="predicted"/>
<evidence type="ECO:0000256" key="2">
    <source>
        <dbReference type="ARBA" id="ARBA00013081"/>
    </source>
</evidence>
<feature type="non-terminal residue" evidence="7">
    <location>
        <position position="122"/>
    </location>
</feature>
<evidence type="ECO:0000256" key="1">
    <source>
        <dbReference type="ARBA" id="ARBA00004123"/>
    </source>
</evidence>
<dbReference type="Proteomes" id="UP000681720">
    <property type="component" value="Unassembled WGS sequence"/>
</dbReference>
<sequence length="122" mass="13843">SIILEYEECLHPITFKSLCCDCGADLNKLKDTMEMIASRTTVIDTLSDESLLSSLSTVTRAATTISMEHAVPELKITAEMAEKYSIEERDRLLRERKLDLLVDLDQTLLHTTNSSHYYPYSP</sequence>
<dbReference type="EMBL" id="CAJOBJ010370523">
    <property type="protein sequence ID" value="CAF5223200.1"/>
    <property type="molecule type" value="Genomic_DNA"/>
</dbReference>
<comment type="catalytic activity">
    <reaction evidence="6">
        <text>O-phospho-L-threonyl-[protein] + H2O = L-threonyl-[protein] + phosphate</text>
        <dbReference type="Rhea" id="RHEA:47004"/>
        <dbReference type="Rhea" id="RHEA-COMP:11060"/>
        <dbReference type="Rhea" id="RHEA-COMP:11605"/>
        <dbReference type="ChEBI" id="CHEBI:15377"/>
        <dbReference type="ChEBI" id="CHEBI:30013"/>
        <dbReference type="ChEBI" id="CHEBI:43474"/>
        <dbReference type="ChEBI" id="CHEBI:61977"/>
        <dbReference type="EC" id="3.1.3.16"/>
    </reaction>
</comment>
<comment type="subcellular location">
    <subcellularLocation>
        <location evidence="1">Nucleus</location>
    </subcellularLocation>
</comment>
<evidence type="ECO:0000313" key="7">
    <source>
        <dbReference type="EMBL" id="CAF5223200.1"/>
    </source>
</evidence>
<dbReference type="AlphaFoldDB" id="A0A8S3K0D9"/>
<feature type="non-terminal residue" evidence="7">
    <location>
        <position position="1"/>
    </location>
</feature>
<gene>
    <name evidence="7" type="ORF">GIL414_LOCUS85464</name>
</gene>
<keyword evidence="3" id="KW-0378">Hydrolase</keyword>
<evidence type="ECO:0000256" key="4">
    <source>
        <dbReference type="ARBA" id="ARBA00023242"/>
    </source>
</evidence>
<name>A0A8S3K0D9_9BILA</name>
<dbReference type="PANTHER" id="PTHR23081">
    <property type="entry name" value="RNA POLYMERASE II CTD PHOSPHATASE"/>
    <property type="match status" value="1"/>
</dbReference>
<comment type="catalytic activity">
    <reaction evidence="5">
        <text>O-phospho-L-seryl-[protein] + H2O = L-seryl-[protein] + phosphate</text>
        <dbReference type="Rhea" id="RHEA:20629"/>
        <dbReference type="Rhea" id="RHEA-COMP:9863"/>
        <dbReference type="Rhea" id="RHEA-COMP:11604"/>
        <dbReference type="ChEBI" id="CHEBI:15377"/>
        <dbReference type="ChEBI" id="CHEBI:29999"/>
        <dbReference type="ChEBI" id="CHEBI:43474"/>
        <dbReference type="ChEBI" id="CHEBI:83421"/>
        <dbReference type="EC" id="3.1.3.16"/>
    </reaction>
</comment>
<reference evidence="7" key="1">
    <citation type="submission" date="2021-02" db="EMBL/GenBank/DDBJ databases">
        <authorList>
            <person name="Nowell W R."/>
        </authorList>
    </citation>
    <scope>NUCLEOTIDE SEQUENCE</scope>
</reference>
<comment type="caution">
    <text evidence="7">The sequence shown here is derived from an EMBL/GenBank/DDBJ whole genome shotgun (WGS) entry which is preliminary data.</text>
</comment>
<evidence type="ECO:0000256" key="6">
    <source>
        <dbReference type="ARBA" id="ARBA00048336"/>
    </source>
</evidence>
<evidence type="ECO:0000313" key="8">
    <source>
        <dbReference type="Proteomes" id="UP000681720"/>
    </source>
</evidence>
<dbReference type="EC" id="3.1.3.16" evidence="2"/>
<accession>A0A8S3K0D9</accession>
<evidence type="ECO:0000256" key="5">
    <source>
        <dbReference type="ARBA" id="ARBA00047761"/>
    </source>
</evidence>
<dbReference type="InterPro" id="IPR023214">
    <property type="entry name" value="HAD_sf"/>
</dbReference>